<feature type="transmembrane region" description="Helical" evidence="8">
    <location>
        <begin position="20"/>
        <end position="45"/>
    </location>
</feature>
<dbReference type="SUPFAM" id="SSF90123">
    <property type="entry name" value="ABC transporter transmembrane region"/>
    <property type="match status" value="1"/>
</dbReference>
<evidence type="ECO:0000256" key="1">
    <source>
        <dbReference type="ARBA" id="ARBA00004651"/>
    </source>
</evidence>
<dbReference type="PROSITE" id="PS50929">
    <property type="entry name" value="ABC_TM1F"/>
    <property type="match status" value="1"/>
</dbReference>
<proteinExistence type="predicted"/>
<feature type="transmembrane region" description="Helical" evidence="8">
    <location>
        <begin position="57"/>
        <end position="75"/>
    </location>
</feature>
<dbReference type="GO" id="GO:0005524">
    <property type="term" value="F:ATP binding"/>
    <property type="evidence" value="ECO:0007669"/>
    <property type="project" value="UniProtKB-KW"/>
</dbReference>
<accession>A0A844F211</accession>
<evidence type="ECO:0000256" key="3">
    <source>
        <dbReference type="ARBA" id="ARBA00022692"/>
    </source>
</evidence>
<dbReference type="InterPro" id="IPR003593">
    <property type="entry name" value="AAA+_ATPase"/>
</dbReference>
<dbReference type="Pfam" id="PF00664">
    <property type="entry name" value="ABC_membrane"/>
    <property type="match status" value="1"/>
</dbReference>
<dbReference type="InterPro" id="IPR017871">
    <property type="entry name" value="ABC_transporter-like_CS"/>
</dbReference>
<comment type="subcellular location">
    <subcellularLocation>
        <location evidence="1">Cell membrane</location>
        <topology evidence="1">Multi-pass membrane protein</topology>
    </subcellularLocation>
</comment>
<feature type="domain" description="ABC transporter" evidence="9">
    <location>
        <begin position="337"/>
        <end position="574"/>
    </location>
</feature>
<evidence type="ECO:0000256" key="2">
    <source>
        <dbReference type="ARBA" id="ARBA00022448"/>
    </source>
</evidence>
<dbReference type="Proteomes" id="UP000462363">
    <property type="component" value="Unassembled WGS sequence"/>
</dbReference>
<dbReference type="Gene3D" id="1.20.1560.10">
    <property type="entry name" value="ABC transporter type 1, transmembrane domain"/>
    <property type="match status" value="1"/>
</dbReference>
<dbReference type="GO" id="GO:0015421">
    <property type="term" value="F:ABC-type oligopeptide transporter activity"/>
    <property type="evidence" value="ECO:0007669"/>
    <property type="project" value="TreeGrafter"/>
</dbReference>
<evidence type="ECO:0000259" key="10">
    <source>
        <dbReference type="PROSITE" id="PS50929"/>
    </source>
</evidence>
<feature type="domain" description="ABC transmembrane type-1" evidence="10">
    <location>
        <begin position="23"/>
        <end position="302"/>
    </location>
</feature>
<comment type="caution">
    <text evidence="11">The sequence shown here is derived from an EMBL/GenBank/DDBJ whole genome shotgun (WGS) entry which is preliminary data.</text>
</comment>
<feature type="transmembrane region" description="Helical" evidence="8">
    <location>
        <begin position="161"/>
        <end position="179"/>
    </location>
</feature>
<reference evidence="11 12" key="1">
    <citation type="submission" date="2019-08" db="EMBL/GenBank/DDBJ databases">
        <title>In-depth cultivation of the pig gut microbiome towards novel bacterial diversity and tailored functional studies.</title>
        <authorList>
            <person name="Wylensek D."/>
            <person name="Hitch T.C.A."/>
            <person name="Clavel T."/>
        </authorList>
    </citation>
    <scope>NUCLEOTIDE SEQUENCE [LARGE SCALE GENOMIC DNA]</scope>
    <source>
        <strain evidence="11 12">BL-389-WT-3D</strain>
    </source>
</reference>
<dbReference type="Gene3D" id="3.40.50.300">
    <property type="entry name" value="P-loop containing nucleotide triphosphate hydrolases"/>
    <property type="match status" value="1"/>
</dbReference>
<name>A0A844F211_CLOSV</name>
<dbReference type="PANTHER" id="PTHR43394:SF1">
    <property type="entry name" value="ATP-BINDING CASSETTE SUB-FAMILY B MEMBER 10, MITOCHONDRIAL"/>
    <property type="match status" value="1"/>
</dbReference>
<evidence type="ECO:0000313" key="11">
    <source>
        <dbReference type="EMBL" id="MSS39432.1"/>
    </source>
</evidence>
<dbReference type="PANTHER" id="PTHR43394">
    <property type="entry name" value="ATP-DEPENDENT PERMEASE MDL1, MITOCHONDRIAL"/>
    <property type="match status" value="1"/>
</dbReference>
<keyword evidence="7 8" id="KW-0472">Membrane</keyword>
<dbReference type="GO" id="GO:0005886">
    <property type="term" value="C:plasma membrane"/>
    <property type="evidence" value="ECO:0007669"/>
    <property type="project" value="UniProtKB-SubCell"/>
</dbReference>
<evidence type="ECO:0000256" key="4">
    <source>
        <dbReference type="ARBA" id="ARBA00022741"/>
    </source>
</evidence>
<dbReference type="InterPro" id="IPR039421">
    <property type="entry name" value="Type_1_exporter"/>
</dbReference>
<dbReference type="GO" id="GO:0016887">
    <property type="term" value="F:ATP hydrolysis activity"/>
    <property type="evidence" value="ECO:0007669"/>
    <property type="project" value="InterPro"/>
</dbReference>
<evidence type="ECO:0000259" key="9">
    <source>
        <dbReference type="PROSITE" id="PS50893"/>
    </source>
</evidence>
<dbReference type="SUPFAM" id="SSF52540">
    <property type="entry name" value="P-loop containing nucleoside triphosphate hydrolases"/>
    <property type="match status" value="1"/>
</dbReference>
<dbReference type="RefSeq" id="WP_154322096.1">
    <property type="nucleotide sequence ID" value="NZ_CP045695.1"/>
</dbReference>
<dbReference type="Pfam" id="PF00005">
    <property type="entry name" value="ABC_tran"/>
    <property type="match status" value="1"/>
</dbReference>
<feature type="transmembrane region" description="Helical" evidence="8">
    <location>
        <begin position="275"/>
        <end position="293"/>
    </location>
</feature>
<keyword evidence="4" id="KW-0547">Nucleotide-binding</keyword>
<dbReference type="InterPro" id="IPR036640">
    <property type="entry name" value="ABC1_TM_sf"/>
</dbReference>
<gene>
    <name evidence="11" type="ORF">FYJ37_03425</name>
</gene>
<feature type="transmembrane region" description="Helical" evidence="8">
    <location>
        <begin position="136"/>
        <end position="155"/>
    </location>
</feature>
<keyword evidence="3 8" id="KW-0812">Transmembrane</keyword>
<evidence type="ECO:0000256" key="6">
    <source>
        <dbReference type="ARBA" id="ARBA00022989"/>
    </source>
</evidence>
<keyword evidence="6 8" id="KW-1133">Transmembrane helix</keyword>
<dbReference type="InterPro" id="IPR011527">
    <property type="entry name" value="ABC1_TM_dom"/>
</dbReference>
<evidence type="ECO:0000256" key="7">
    <source>
        <dbReference type="ARBA" id="ARBA00023136"/>
    </source>
</evidence>
<dbReference type="EMBL" id="VUMB01000005">
    <property type="protein sequence ID" value="MSS39432.1"/>
    <property type="molecule type" value="Genomic_DNA"/>
</dbReference>
<keyword evidence="5 11" id="KW-0067">ATP-binding</keyword>
<dbReference type="PROSITE" id="PS50893">
    <property type="entry name" value="ABC_TRANSPORTER_2"/>
    <property type="match status" value="1"/>
</dbReference>
<dbReference type="InterPro" id="IPR003439">
    <property type="entry name" value="ABC_transporter-like_ATP-bd"/>
</dbReference>
<dbReference type="InterPro" id="IPR027417">
    <property type="entry name" value="P-loop_NTPase"/>
</dbReference>
<dbReference type="SMART" id="SM00382">
    <property type="entry name" value="AAA"/>
    <property type="match status" value="1"/>
</dbReference>
<dbReference type="PROSITE" id="PS00211">
    <property type="entry name" value="ABC_TRANSPORTER_1"/>
    <property type="match status" value="1"/>
</dbReference>
<evidence type="ECO:0000256" key="8">
    <source>
        <dbReference type="SAM" id="Phobius"/>
    </source>
</evidence>
<evidence type="ECO:0000256" key="5">
    <source>
        <dbReference type="ARBA" id="ARBA00022840"/>
    </source>
</evidence>
<feature type="transmembrane region" description="Helical" evidence="8">
    <location>
        <begin position="251"/>
        <end position="269"/>
    </location>
</feature>
<keyword evidence="2" id="KW-0813">Transport</keyword>
<dbReference type="AlphaFoldDB" id="A0A844F211"/>
<sequence length="583" mass="65185">MLKIFRKFFDFCGEINKRKFYKSLALGVLFALMEAVKIPAIMLLLDGIIEDKVTSVLLWQCFGILLLSVVIGSVIKYHITMLQCEAGYYTAAGKRIEIAEHMRYLPMGYFNQNSLGQITSVTTNTMEQLADVATRVVMMTTQGMLTTLVITVMVLCFDWRIGLVAVVGILLFFGVNSVLQKRSQKLTPIKTASDTDVVEKVLEYVQGISEVRGYNLTGRTSKKLNKAIEGNRNINTKMELKFVPLMQIQNGIIKLTGVVMTLLSIYLYLQGRMELLNCVGMIICSFLVLDSLGTAGNYSALLRVVDMGVDKAQAILDLPEMDIEGKDITPKNYDVDIKHVDFYYDKDSIGKKSKIIDDVSIHIPEKTTTAIVGPSGGGKTTLCHLIARFWDVDKGNITLGGEDVRNYSMDSLMKNFSFVFQNVYLFQDTIANNIRFGQEDAPMEKVIEAAKKACCHDFIMALPDGYETVIGEGGASLSGGEKQRISIARAIMKDAPVIILDEATANVDPENEKELMEAIDALTKEKTIFMIAHRLKTVRNADRILVLNQGKIVQQGRHEELMKQEGIYKRFVESREMAASWKL</sequence>
<protein>
    <submittedName>
        <fullName evidence="11">ABC transporter ATP-binding protein</fullName>
    </submittedName>
</protein>
<dbReference type="CDD" id="cd07346">
    <property type="entry name" value="ABC_6TM_exporters"/>
    <property type="match status" value="1"/>
</dbReference>
<dbReference type="FunFam" id="3.40.50.300:FF:000287">
    <property type="entry name" value="Multidrug ABC transporter ATP-binding protein"/>
    <property type="match status" value="1"/>
</dbReference>
<evidence type="ECO:0000313" key="12">
    <source>
        <dbReference type="Proteomes" id="UP000462363"/>
    </source>
</evidence>
<organism evidence="11 12">
    <name type="scientific">Clostridium scindens (strain JCM 10418 / VPI 12708)</name>
    <dbReference type="NCBI Taxonomy" id="29347"/>
    <lineage>
        <taxon>Bacteria</taxon>
        <taxon>Bacillati</taxon>
        <taxon>Bacillota</taxon>
        <taxon>Clostridia</taxon>
        <taxon>Lachnospirales</taxon>
        <taxon>Lachnospiraceae</taxon>
    </lineage>
</organism>